<dbReference type="EMBL" id="GITU01002082">
    <property type="protein sequence ID" value="MBC1170785.1"/>
    <property type="molecule type" value="Transcribed_RNA"/>
</dbReference>
<organism evidence="10">
    <name type="scientific">Lutzomyia longipalpis</name>
    <name type="common">Sand fly</name>
    <dbReference type="NCBI Taxonomy" id="7200"/>
    <lineage>
        <taxon>Eukaryota</taxon>
        <taxon>Metazoa</taxon>
        <taxon>Ecdysozoa</taxon>
        <taxon>Arthropoda</taxon>
        <taxon>Hexapoda</taxon>
        <taxon>Insecta</taxon>
        <taxon>Pterygota</taxon>
        <taxon>Neoptera</taxon>
        <taxon>Endopterygota</taxon>
        <taxon>Diptera</taxon>
        <taxon>Nematocera</taxon>
        <taxon>Psychodoidea</taxon>
        <taxon>Psychodidae</taxon>
        <taxon>Lutzomyia</taxon>
        <taxon>Lutzomyia</taxon>
    </lineage>
</organism>
<evidence type="ECO:0000256" key="5">
    <source>
        <dbReference type="ARBA" id="ARBA00022989"/>
    </source>
</evidence>
<dbReference type="InterPro" id="IPR050975">
    <property type="entry name" value="Sleep_regulator"/>
</dbReference>
<evidence type="ECO:0000256" key="4">
    <source>
        <dbReference type="ARBA" id="ARBA00022729"/>
    </source>
</evidence>
<dbReference type="SUPFAM" id="SSF57302">
    <property type="entry name" value="Snake toxin-like"/>
    <property type="match status" value="1"/>
</dbReference>
<keyword evidence="6" id="KW-0472">Membrane</keyword>
<evidence type="ECO:0000256" key="8">
    <source>
        <dbReference type="ARBA" id="ARBA00023288"/>
    </source>
</evidence>
<evidence type="ECO:0000256" key="2">
    <source>
        <dbReference type="ARBA" id="ARBA00022622"/>
    </source>
</evidence>
<sequence length="125" mass="13244">MASKIAFLTIIAVALHLQTVSAIRCYECSSSDNKYCADPPDTGSLQPVDCGTASVCSKEVLTIFDRTVVSRWCANADFCKNVDESIGTCSLCLTDLCNSSSFLQSSLLATLLAATLGFVGRIFAA</sequence>
<evidence type="ECO:0000256" key="3">
    <source>
        <dbReference type="ARBA" id="ARBA00022692"/>
    </source>
</evidence>
<dbReference type="PANTHER" id="PTHR33562">
    <property type="entry name" value="ATILLA, ISOFORM B-RELATED-RELATED"/>
    <property type="match status" value="1"/>
</dbReference>
<keyword evidence="7" id="KW-0325">Glycoprotein</keyword>
<keyword evidence="5" id="KW-1133">Transmembrane helix</keyword>
<keyword evidence="3" id="KW-0812">Transmembrane</keyword>
<dbReference type="GO" id="GO:0030431">
    <property type="term" value="P:sleep"/>
    <property type="evidence" value="ECO:0007669"/>
    <property type="project" value="InterPro"/>
</dbReference>
<evidence type="ECO:0000256" key="6">
    <source>
        <dbReference type="ARBA" id="ARBA00023136"/>
    </source>
</evidence>
<dbReference type="AlphaFoldDB" id="A0A7G3AEU7"/>
<protein>
    <submittedName>
        <fullName evidence="10">Putative conserved secreted protein</fullName>
    </submittedName>
</protein>
<reference evidence="10" key="1">
    <citation type="journal article" date="2020" name="BMC">
        <title>Leishmania infection induces a limited differential gene expression in the sand fly midgut.</title>
        <authorList>
            <person name="Coutinho-Abreu I.V."/>
            <person name="Serafim T.D."/>
            <person name="Meneses C."/>
            <person name="Kamhawi S."/>
            <person name="Oliveira F."/>
            <person name="Valenzuela J.G."/>
        </authorList>
    </citation>
    <scope>NUCLEOTIDE SEQUENCE</scope>
    <source>
        <strain evidence="10">Jacobina</strain>
        <tissue evidence="10">Midgut</tissue>
    </source>
</reference>
<comment type="subcellular location">
    <subcellularLocation>
        <location evidence="1">Membrane</location>
        <topology evidence="1">Lipid-anchor</topology>
        <topology evidence="1">GPI-anchor</topology>
    </subcellularLocation>
</comment>
<dbReference type="Pfam" id="PF17064">
    <property type="entry name" value="QVR"/>
    <property type="match status" value="1"/>
</dbReference>
<dbReference type="InterPro" id="IPR045860">
    <property type="entry name" value="Snake_toxin-like_sf"/>
</dbReference>
<feature type="chain" id="PRO_5028903147" evidence="9">
    <location>
        <begin position="23"/>
        <end position="125"/>
    </location>
</feature>
<evidence type="ECO:0000256" key="7">
    <source>
        <dbReference type="ARBA" id="ARBA00023180"/>
    </source>
</evidence>
<dbReference type="GO" id="GO:0032222">
    <property type="term" value="P:regulation of synaptic transmission, cholinergic"/>
    <property type="evidence" value="ECO:0007669"/>
    <property type="project" value="InterPro"/>
</dbReference>
<accession>A0A7G3AEU7</accession>
<keyword evidence="2" id="KW-0336">GPI-anchor</keyword>
<evidence type="ECO:0000313" key="10">
    <source>
        <dbReference type="EMBL" id="MBC1170785.1"/>
    </source>
</evidence>
<dbReference type="GO" id="GO:0098552">
    <property type="term" value="C:side of membrane"/>
    <property type="evidence" value="ECO:0007669"/>
    <property type="project" value="UniProtKB-KW"/>
</dbReference>
<keyword evidence="8" id="KW-0449">Lipoprotein</keyword>
<keyword evidence="4 9" id="KW-0732">Signal</keyword>
<evidence type="ECO:0000256" key="1">
    <source>
        <dbReference type="ARBA" id="ARBA00004589"/>
    </source>
</evidence>
<name>A0A7G3AEU7_LUTLO</name>
<evidence type="ECO:0000256" key="9">
    <source>
        <dbReference type="SAM" id="SignalP"/>
    </source>
</evidence>
<proteinExistence type="predicted"/>
<dbReference type="InterPro" id="IPR031424">
    <property type="entry name" value="QVR-like"/>
</dbReference>
<dbReference type="VEuPathDB" id="VectorBase:LLONM1_009289"/>
<feature type="signal peptide" evidence="9">
    <location>
        <begin position="1"/>
        <end position="22"/>
    </location>
</feature>